<evidence type="ECO:0000256" key="2">
    <source>
        <dbReference type="ARBA" id="ARBA00009057"/>
    </source>
</evidence>
<dbReference type="EMBL" id="OZ019893">
    <property type="protein sequence ID" value="CAK9189676.1"/>
    <property type="molecule type" value="Genomic_DNA"/>
</dbReference>
<feature type="domain" description="BRX" evidence="5">
    <location>
        <begin position="340"/>
        <end position="395"/>
    </location>
</feature>
<keyword evidence="3" id="KW-0539">Nucleus</keyword>
<accession>A0ABP0T8S1</accession>
<dbReference type="PANTHER" id="PTHR46058:SF2">
    <property type="entry name" value="PROTEIN BREVIS RADIX-LIKE 3"/>
    <property type="match status" value="1"/>
</dbReference>
<feature type="region of interest" description="Disordered" evidence="4">
    <location>
        <begin position="247"/>
        <end position="343"/>
    </location>
</feature>
<dbReference type="Proteomes" id="UP001497512">
    <property type="component" value="Chromosome 1"/>
</dbReference>
<comment type="subcellular location">
    <subcellularLocation>
        <location evidence="1">Nucleus</location>
    </subcellularLocation>
</comment>
<sequence>MSTRMLACMTPKNLDEATESGETTTTTTSCDSRPDLRRLKAFTCQLKELALKVTAGAYKHSCRPCTASVYDQDAAQAAGHHHHHHPVPSSSSETATEIPNGQFSSLPPSSHHHYNDDCTTLAPSCAFVRGAMAEVQMLNSKDCAQCWNQGKNGNQGGPNAVRVSEETKASNGMAQHMEQTSPGTEWFSQVELGVFVTFIALSNGCNALKRIRFSREIFSKTEAESWWTENGNRIRAMYNALPFEQTAETNEPTSCSDEEEEVSGVSDYATPAYSPGVSQGLSQGDSMKSSRTGFSSPSLSSMRDAASIKAESVADERPHEAEAHENEESSEDTYDDDDENSWVEEDVPGVYLTLMILPGGARDLKRVRFSRDKFTERQAKIWWNENRSRIHTQYL</sequence>
<feature type="region of interest" description="Disordered" evidence="4">
    <location>
        <begin position="1"/>
        <end position="31"/>
    </location>
</feature>
<feature type="domain" description="BRX" evidence="5">
    <location>
        <begin position="184"/>
        <end position="239"/>
    </location>
</feature>
<evidence type="ECO:0000256" key="3">
    <source>
        <dbReference type="ARBA" id="ARBA00023242"/>
    </source>
</evidence>
<dbReference type="InterPro" id="IPR044532">
    <property type="entry name" value="BRX-like"/>
</dbReference>
<feature type="compositionally biased region" description="Polar residues" evidence="4">
    <location>
        <begin position="93"/>
        <end position="108"/>
    </location>
</feature>
<evidence type="ECO:0000256" key="1">
    <source>
        <dbReference type="ARBA" id="ARBA00004123"/>
    </source>
</evidence>
<protein>
    <recommendedName>
        <fullName evidence="5">BRX domain-containing protein</fullName>
    </recommendedName>
</protein>
<dbReference type="InterPro" id="IPR013591">
    <property type="entry name" value="Brevis_radix_dom"/>
</dbReference>
<proteinExistence type="inferred from homology"/>
<feature type="compositionally biased region" description="Polar residues" evidence="4">
    <location>
        <begin position="276"/>
        <end position="301"/>
    </location>
</feature>
<dbReference type="Pfam" id="PF08381">
    <property type="entry name" value="BRX"/>
    <property type="match status" value="2"/>
</dbReference>
<name>A0ABP0T8S1_9BRYO</name>
<comment type="similarity">
    <text evidence="2">Belongs to the BRX family.</text>
</comment>
<evidence type="ECO:0000313" key="6">
    <source>
        <dbReference type="EMBL" id="CAK9189676.1"/>
    </source>
</evidence>
<gene>
    <name evidence="6" type="ORF">CSSPTR1EN2_LOCUS327</name>
</gene>
<keyword evidence="7" id="KW-1185">Reference proteome</keyword>
<dbReference type="PANTHER" id="PTHR46058">
    <property type="entry name" value="PROTEIN BREVIS RADIX-LIKE 1"/>
    <property type="match status" value="1"/>
</dbReference>
<evidence type="ECO:0000256" key="4">
    <source>
        <dbReference type="SAM" id="MobiDB-lite"/>
    </source>
</evidence>
<feature type="compositionally biased region" description="Acidic residues" evidence="4">
    <location>
        <begin position="328"/>
        <end position="343"/>
    </location>
</feature>
<reference evidence="6 7" key="1">
    <citation type="submission" date="2024-02" db="EMBL/GenBank/DDBJ databases">
        <authorList>
            <consortium name="ELIXIR-Norway"/>
            <consortium name="Elixir Norway"/>
        </authorList>
    </citation>
    <scope>NUCLEOTIDE SEQUENCE [LARGE SCALE GENOMIC DNA]</scope>
</reference>
<feature type="region of interest" description="Disordered" evidence="4">
    <location>
        <begin position="76"/>
        <end position="109"/>
    </location>
</feature>
<dbReference type="PROSITE" id="PS51514">
    <property type="entry name" value="BRX"/>
    <property type="match status" value="2"/>
</dbReference>
<organism evidence="6 7">
    <name type="scientific">Sphagnum troendelagicum</name>
    <dbReference type="NCBI Taxonomy" id="128251"/>
    <lineage>
        <taxon>Eukaryota</taxon>
        <taxon>Viridiplantae</taxon>
        <taxon>Streptophyta</taxon>
        <taxon>Embryophyta</taxon>
        <taxon>Bryophyta</taxon>
        <taxon>Sphagnophytina</taxon>
        <taxon>Sphagnopsida</taxon>
        <taxon>Sphagnales</taxon>
        <taxon>Sphagnaceae</taxon>
        <taxon>Sphagnum</taxon>
    </lineage>
</organism>
<evidence type="ECO:0000313" key="7">
    <source>
        <dbReference type="Proteomes" id="UP001497512"/>
    </source>
</evidence>
<evidence type="ECO:0000259" key="5">
    <source>
        <dbReference type="PROSITE" id="PS51514"/>
    </source>
</evidence>
<feature type="compositionally biased region" description="Basic and acidic residues" evidence="4">
    <location>
        <begin position="312"/>
        <end position="327"/>
    </location>
</feature>